<dbReference type="NCBIfam" id="TIGR03061">
    <property type="entry name" value="pip_yhgE_Nterm"/>
    <property type="match status" value="1"/>
</dbReference>
<dbReference type="GO" id="GO:0016020">
    <property type="term" value="C:membrane"/>
    <property type="evidence" value="ECO:0007669"/>
    <property type="project" value="UniProtKB-SubCell"/>
</dbReference>
<evidence type="ECO:0000256" key="3">
    <source>
        <dbReference type="ARBA" id="ARBA00022989"/>
    </source>
</evidence>
<dbReference type="NCBIfam" id="TIGR03057">
    <property type="entry name" value="xxxLxxG_by_4"/>
    <property type="match status" value="8"/>
</dbReference>
<dbReference type="PANTHER" id="PTHR43077:SF5">
    <property type="entry name" value="PHAGE INFECTION PROTEIN"/>
    <property type="match status" value="1"/>
</dbReference>
<dbReference type="InterPro" id="IPR017501">
    <property type="entry name" value="Phage_infect_YhgE_C"/>
</dbReference>
<organism evidence="9 10">
    <name type="scientific">Corynebacterium oculi</name>
    <dbReference type="NCBI Taxonomy" id="1544416"/>
    <lineage>
        <taxon>Bacteria</taxon>
        <taxon>Bacillati</taxon>
        <taxon>Actinomycetota</taxon>
        <taxon>Actinomycetes</taxon>
        <taxon>Mycobacteriales</taxon>
        <taxon>Corynebacteriaceae</taxon>
        <taxon>Corynebacterium</taxon>
    </lineage>
</organism>
<protein>
    <submittedName>
        <fullName evidence="9">ABC-2 family transporter protein</fullName>
    </submittedName>
</protein>
<reference evidence="9 10" key="1">
    <citation type="submission" date="2015-10" db="EMBL/GenBank/DDBJ databases">
        <title>Corynebacteirum lowii and Corynebacterium oculi species nova, derived from human clinical disease and and emended description of Corynebacterium mastiditis.</title>
        <authorList>
            <person name="Bernard K."/>
            <person name="Pacheco A.L."/>
            <person name="Mcdougall C."/>
            <person name="Burtx T."/>
            <person name="Weibe D."/>
            <person name="Tyler S."/>
            <person name="Olson A.B."/>
            <person name="Cnockaert M."/>
            <person name="Eguchi H."/>
            <person name="Kuwahara T."/>
            <person name="Nakayama-Imaohji H."/>
            <person name="Boudewijins M."/>
            <person name="Van Hoecke F."/>
            <person name="Bernier A.-M."/>
            <person name="Vandamme P."/>
        </authorList>
    </citation>
    <scope>NUCLEOTIDE SEQUENCE [LARGE SCALE GENOMIC DNA]</scope>
    <source>
        <strain evidence="9 10">NML 130210</strain>
    </source>
</reference>
<evidence type="ECO:0000313" key="9">
    <source>
        <dbReference type="EMBL" id="KQB85485.1"/>
    </source>
</evidence>
<accession>A0A0Q0YSV9</accession>
<sequence length="698" mass="73266">MSLLHIGSEFRRFGHGVLPRLAILVVTCLPLVFGGLFVWAYYDPIGHMDKLPVALVNSDEGAQRDGTTINAGQQVAENMLQSDQLDFHLVSADDAKRGVTQGDYYFAVELPTDFSQAAVSVNSENPHSAKLNVALYNNNGFIPTMVGNQATLIMLQAIDAELGKQISNQLLVGFNTIGEKMGQAVDGSQQLADGSTTARDGSQQLADGSTTARDGSQQLTEGSGTLTEKLGEADAGAHKLADGAGQLDDGLSRAKDGSQQLADGLGQLSAGTERLADGAGQVSGGVDQVVDSLNAVAGVQQNLVGRLDNAAGLLREANLPPTNGLAAEVEGLAASIRESGLSQDRLNQLLQLQDGARQIADQLGNPVSEYRSGMDRAASASQELAAGISQLKDGSAQLRVGANTLADGTSQLVEGSRQLTVGATALRDGLVTLDSGAGDLANGLGRLDDGAGELSLRLGQGASQVPTWEGQRLDDASTAAGQPVERELVDQDVTKFGVGLAPFFMSLALFMGSFAMWMVLRPLQLRAVDSGTNPLRAVLASYLPGVIVGLSQATIVWVVLEFLIGLKSEHPILMLGCMWGVSAVFVAVSQMINAVVGATAGRVICMIFMAVQLTSSGGLYPVETQPAFFGWVHPVDPMTYSVNLFRYAILGAEAGDHRAITAVGVLIFVGALSLFLSSMAARRHRVIKHKDLHPELQV</sequence>
<evidence type="ECO:0000256" key="2">
    <source>
        <dbReference type="ARBA" id="ARBA00022692"/>
    </source>
</evidence>
<dbReference type="NCBIfam" id="TIGR03062">
    <property type="entry name" value="pip_yhgE_Cterm"/>
    <property type="match status" value="1"/>
</dbReference>
<dbReference type="Gene3D" id="3.40.1710.10">
    <property type="entry name" value="abc type-2 transporter like domain"/>
    <property type="match status" value="1"/>
</dbReference>
<keyword evidence="4 6" id="KW-0472">Membrane</keyword>
<dbReference type="PANTHER" id="PTHR43077">
    <property type="entry name" value="TRANSPORT PERMEASE YVFS-RELATED"/>
    <property type="match status" value="1"/>
</dbReference>
<feature type="transmembrane region" description="Helical" evidence="6">
    <location>
        <begin position="603"/>
        <end position="622"/>
    </location>
</feature>
<dbReference type="InterPro" id="IPR051328">
    <property type="entry name" value="T7SS_ABC-Transporter"/>
</dbReference>
<dbReference type="Proteomes" id="UP000050517">
    <property type="component" value="Unassembled WGS sequence"/>
</dbReference>
<dbReference type="GO" id="GO:0140359">
    <property type="term" value="F:ABC-type transporter activity"/>
    <property type="evidence" value="ECO:0007669"/>
    <property type="project" value="InterPro"/>
</dbReference>
<name>A0A0Q0YSV9_9CORY</name>
<dbReference type="Pfam" id="PF12698">
    <property type="entry name" value="ABC2_membrane_3"/>
    <property type="match status" value="1"/>
</dbReference>
<proteinExistence type="predicted"/>
<feature type="domain" description="ABC-2 type transporter transmembrane" evidence="7">
    <location>
        <begin position="502"/>
        <end position="649"/>
    </location>
</feature>
<feature type="transmembrane region" description="Helical" evidence="6">
    <location>
        <begin position="496"/>
        <end position="520"/>
    </location>
</feature>
<dbReference type="AlphaFoldDB" id="A0A0Q0YSV9"/>
<evidence type="ECO:0000259" key="7">
    <source>
        <dbReference type="Pfam" id="PF01061"/>
    </source>
</evidence>
<feature type="region of interest" description="Disordered" evidence="5">
    <location>
        <begin position="186"/>
        <end position="223"/>
    </location>
</feature>
<evidence type="ECO:0000256" key="6">
    <source>
        <dbReference type="SAM" id="Phobius"/>
    </source>
</evidence>
<evidence type="ECO:0000313" key="10">
    <source>
        <dbReference type="Proteomes" id="UP000050517"/>
    </source>
</evidence>
<evidence type="ECO:0000256" key="1">
    <source>
        <dbReference type="ARBA" id="ARBA00004141"/>
    </source>
</evidence>
<dbReference type="InterPro" id="IPR017500">
    <property type="entry name" value="Phage_infect_YhgE_N"/>
</dbReference>
<feature type="transmembrane region" description="Helical" evidence="6">
    <location>
        <begin position="541"/>
        <end position="560"/>
    </location>
</feature>
<gene>
    <name evidence="9" type="ORF">Cocul_00631</name>
</gene>
<keyword evidence="2 6" id="KW-0812">Transmembrane</keyword>
<dbReference type="SUPFAM" id="SSF58104">
    <property type="entry name" value="Methyl-accepting chemotaxis protein (MCP) signaling domain"/>
    <property type="match status" value="1"/>
</dbReference>
<dbReference type="PATRIC" id="fig|1544416.3.peg.632"/>
<evidence type="ECO:0000256" key="4">
    <source>
        <dbReference type="ARBA" id="ARBA00023136"/>
    </source>
</evidence>
<comment type="subcellular location">
    <subcellularLocation>
        <location evidence="1">Membrane</location>
        <topology evidence="1">Multi-pass membrane protein</topology>
    </subcellularLocation>
</comment>
<feature type="transmembrane region" description="Helical" evidence="6">
    <location>
        <begin position="659"/>
        <end position="681"/>
    </location>
</feature>
<dbReference type="InterPro" id="IPR013525">
    <property type="entry name" value="ABC2_TM"/>
</dbReference>
<evidence type="ECO:0000256" key="5">
    <source>
        <dbReference type="SAM" id="MobiDB-lite"/>
    </source>
</evidence>
<dbReference type="Gene3D" id="1.10.287.950">
    <property type="entry name" value="Methyl-accepting chemotaxis protein"/>
    <property type="match status" value="1"/>
</dbReference>
<comment type="caution">
    <text evidence="9">The sequence shown here is derived from an EMBL/GenBank/DDBJ whole genome shotgun (WGS) entry which is preliminary data.</text>
</comment>
<dbReference type="EMBL" id="LKST01000001">
    <property type="protein sequence ID" value="KQB85485.1"/>
    <property type="molecule type" value="Genomic_DNA"/>
</dbReference>
<dbReference type="OrthoDB" id="9811483at2"/>
<feature type="transmembrane region" description="Helical" evidence="6">
    <location>
        <begin position="21"/>
        <end position="42"/>
    </location>
</feature>
<evidence type="ECO:0000259" key="8">
    <source>
        <dbReference type="Pfam" id="PF12698"/>
    </source>
</evidence>
<dbReference type="RefSeq" id="WP_055121809.1">
    <property type="nucleotide sequence ID" value="NZ_LKST01000001.1"/>
</dbReference>
<feature type="domain" description="ABC-2 type transporter transmembrane" evidence="8">
    <location>
        <begin position="24"/>
        <end position="166"/>
    </location>
</feature>
<keyword evidence="3 6" id="KW-1133">Transmembrane helix</keyword>
<dbReference type="Pfam" id="PF01061">
    <property type="entry name" value="ABC2_membrane"/>
    <property type="match status" value="1"/>
</dbReference>
<keyword evidence="10" id="KW-1185">Reference proteome</keyword>
<feature type="transmembrane region" description="Helical" evidence="6">
    <location>
        <begin position="572"/>
        <end position="596"/>
    </location>
</feature>
<dbReference type="STRING" id="1544416.Cocul_00631"/>
<dbReference type="InterPro" id="IPR023908">
    <property type="entry name" value="xxxLxxG_rpt"/>
</dbReference>